<dbReference type="Proteomes" id="UP000558089">
    <property type="component" value="Unassembled WGS sequence"/>
</dbReference>
<comment type="caution">
    <text evidence="2">The sequence shown here is derived from an EMBL/GenBank/DDBJ whole genome shotgun (WGS) entry which is preliminary data.</text>
</comment>
<dbReference type="Pfam" id="PF00903">
    <property type="entry name" value="Glyoxalase"/>
    <property type="match status" value="1"/>
</dbReference>
<dbReference type="PROSITE" id="PS51819">
    <property type="entry name" value="VOC"/>
    <property type="match status" value="1"/>
</dbReference>
<dbReference type="SUPFAM" id="SSF54593">
    <property type="entry name" value="Glyoxalase/Bleomycin resistance protein/Dihydroxybiphenyl dioxygenase"/>
    <property type="match status" value="1"/>
</dbReference>
<sequence>MNTTPIDYIEFKATDIEKAKAFYSNSFGWTFTDYGPNYTAFSGSGVAGGFELFTGPITNGALVVLYYENLEEIKRRVISAGGIISKEIFEFPGGKRFHFNDPSGNELAIWSEK</sequence>
<dbReference type="InterPro" id="IPR029068">
    <property type="entry name" value="Glyas_Bleomycin-R_OHBP_Dase"/>
</dbReference>
<keyword evidence="3" id="KW-1185">Reference proteome</keyword>
<dbReference type="InterPro" id="IPR052164">
    <property type="entry name" value="Anthracycline_SecMetBiosynth"/>
</dbReference>
<evidence type="ECO:0000313" key="2">
    <source>
        <dbReference type="EMBL" id="NVN19979.1"/>
    </source>
</evidence>
<protein>
    <submittedName>
        <fullName evidence="2">VOC family protein</fullName>
    </submittedName>
</protein>
<accession>A0A850NJS4</accession>
<reference evidence="2 3" key="1">
    <citation type="submission" date="2020-01" db="EMBL/GenBank/DDBJ databases">
        <title>Draft Genome Analysis of Muricauda sp. HICW Isolated from coastal seawater of PR China.</title>
        <authorList>
            <person name="Chen M.-X."/>
        </authorList>
    </citation>
    <scope>NUCLEOTIDE SEQUENCE [LARGE SCALE GENOMIC DNA]</scope>
    <source>
        <strain evidence="2 3">HICW</strain>
    </source>
</reference>
<dbReference type="InterPro" id="IPR037523">
    <property type="entry name" value="VOC_core"/>
</dbReference>
<dbReference type="InterPro" id="IPR004360">
    <property type="entry name" value="Glyas_Fos-R_dOase_dom"/>
</dbReference>
<feature type="domain" description="VOC" evidence="1">
    <location>
        <begin position="5"/>
        <end position="112"/>
    </location>
</feature>
<dbReference type="EMBL" id="WYET01000013">
    <property type="protein sequence ID" value="NVN19979.1"/>
    <property type="molecule type" value="Genomic_DNA"/>
</dbReference>
<dbReference type="Gene3D" id="3.10.180.10">
    <property type="entry name" value="2,3-Dihydroxybiphenyl 1,2-Dioxygenase, domain 1"/>
    <property type="match status" value="1"/>
</dbReference>
<evidence type="ECO:0000313" key="3">
    <source>
        <dbReference type="Proteomes" id="UP000558089"/>
    </source>
</evidence>
<dbReference type="AlphaFoldDB" id="A0A850NJS4"/>
<dbReference type="PANTHER" id="PTHR33993">
    <property type="entry name" value="GLYOXALASE-RELATED"/>
    <property type="match status" value="1"/>
</dbReference>
<gene>
    <name evidence="2" type="ORF">GUA46_16695</name>
</gene>
<name>A0A850NJS4_9FLAO</name>
<dbReference type="PANTHER" id="PTHR33993:SF1">
    <property type="entry name" value="GLYOXALASE FAMILY PROTEIN"/>
    <property type="match status" value="1"/>
</dbReference>
<evidence type="ECO:0000259" key="1">
    <source>
        <dbReference type="PROSITE" id="PS51819"/>
    </source>
</evidence>
<organism evidence="2 3">
    <name type="scientific">Flagellimonas chongwuensis</name>
    <dbReference type="NCBI Taxonomy" id="2697365"/>
    <lineage>
        <taxon>Bacteria</taxon>
        <taxon>Pseudomonadati</taxon>
        <taxon>Bacteroidota</taxon>
        <taxon>Flavobacteriia</taxon>
        <taxon>Flavobacteriales</taxon>
        <taxon>Flavobacteriaceae</taxon>
        <taxon>Flagellimonas</taxon>
    </lineage>
</organism>
<dbReference type="RefSeq" id="WP_176621439.1">
    <property type="nucleotide sequence ID" value="NZ_WYET01000013.1"/>
</dbReference>
<dbReference type="CDD" id="cd07247">
    <property type="entry name" value="SgaA_N_like"/>
    <property type="match status" value="1"/>
</dbReference>
<proteinExistence type="predicted"/>